<accession>A0ABW4VDM3</accession>
<keyword evidence="4" id="KW-1185">Reference proteome</keyword>
<proteinExistence type="predicted"/>
<feature type="transmembrane region" description="Helical" evidence="2">
    <location>
        <begin position="202"/>
        <end position="223"/>
    </location>
</feature>
<feature type="transmembrane region" description="Helical" evidence="2">
    <location>
        <begin position="287"/>
        <end position="310"/>
    </location>
</feature>
<comment type="caution">
    <text evidence="3">The sequence shown here is derived from an EMBL/GenBank/DDBJ whole genome shotgun (WGS) entry which is preliminary data.</text>
</comment>
<evidence type="ECO:0000313" key="3">
    <source>
        <dbReference type="EMBL" id="MFD2028665.1"/>
    </source>
</evidence>
<feature type="region of interest" description="Disordered" evidence="1">
    <location>
        <begin position="1"/>
        <end position="95"/>
    </location>
</feature>
<evidence type="ECO:0000313" key="4">
    <source>
        <dbReference type="Proteomes" id="UP001597338"/>
    </source>
</evidence>
<protein>
    <recommendedName>
        <fullName evidence="5">Membrane protein YesL</fullName>
    </recommendedName>
</protein>
<keyword evidence="2" id="KW-0472">Membrane</keyword>
<keyword evidence="2" id="KW-0812">Transmembrane</keyword>
<evidence type="ECO:0000256" key="1">
    <source>
        <dbReference type="SAM" id="MobiDB-lite"/>
    </source>
</evidence>
<name>A0ABW4VDM3_9MICO</name>
<dbReference type="RefSeq" id="WP_377200333.1">
    <property type="nucleotide sequence ID" value="NZ_JBHUHF010000001.1"/>
</dbReference>
<gene>
    <name evidence="3" type="ORF">ACFSL2_24470</name>
</gene>
<feature type="compositionally biased region" description="Low complexity" evidence="1">
    <location>
        <begin position="58"/>
        <end position="76"/>
    </location>
</feature>
<keyword evidence="2" id="KW-1133">Transmembrane helix</keyword>
<evidence type="ECO:0008006" key="5">
    <source>
        <dbReference type="Google" id="ProtNLM"/>
    </source>
</evidence>
<reference evidence="4" key="1">
    <citation type="journal article" date="2019" name="Int. J. Syst. Evol. Microbiol.">
        <title>The Global Catalogue of Microorganisms (GCM) 10K type strain sequencing project: providing services to taxonomists for standard genome sequencing and annotation.</title>
        <authorList>
            <consortium name="The Broad Institute Genomics Platform"/>
            <consortium name="The Broad Institute Genome Sequencing Center for Infectious Disease"/>
            <person name="Wu L."/>
            <person name="Ma J."/>
        </authorList>
    </citation>
    <scope>NUCLEOTIDE SEQUENCE [LARGE SCALE GENOMIC DNA]</scope>
    <source>
        <strain evidence="4">CCM 7043</strain>
    </source>
</reference>
<feature type="transmembrane region" description="Helical" evidence="2">
    <location>
        <begin position="118"/>
        <end position="136"/>
    </location>
</feature>
<organism evidence="3 4">
    <name type="scientific">Promicromonospora aerolata</name>
    <dbReference type="NCBI Taxonomy" id="195749"/>
    <lineage>
        <taxon>Bacteria</taxon>
        <taxon>Bacillati</taxon>
        <taxon>Actinomycetota</taxon>
        <taxon>Actinomycetes</taxon>
        <taxon>Micrococcales</taxon>
        <taxon>Promicromonosporaceae</taxon>
        <taxon>Promicromonospora</taxon>
    </lineage>
</organism>
<feature type="transmembrane region" description="Helical" evidence="2">
    <location>
        <begin position="168"/>
        <end position="190"/>
    </location>
</feature>
<evidence type="ECO:0000256" key="2">
    <source>
        <dbReference type="SAM" id="Phobius"/>
    </source>
</evidence>
<dbReference type="EMBL" id="JBHUHF010000001">
    <property type="protein sequence ID" value="MFD2028665.1"/>
    <property type="molecule type" value="Genomic_DNA"/>
</dbReference>
<feature type="transmembrane region" description="Helical" evidence="2">
    <location>
        <begin position="262"/>
        <end position="281"/>
    </location>
</feature>
<feature type="transmembrane region" description="Helical" evidence="2">
    <location>
        <begin position="229"/>
        <end position="250"/>
    </location>
</feature>
<sequence>MSNTYGGWNPQDPYRRQAPEPWPAQERSPDGQQEPPPADTPQLDPYGPRDPYGRPANPYGRPDYQPQQYPQQHQAPPVLPRYSAASGAAHRPEPGGSVTVGAAWHWGWSAFGASWGRWVLMGLLVGLAQLAVILAFSPSTVDGLVNAADPAAVDAAQAAGQTLTAKGLAAAGTAVCFLLQALLYAGALAATRTRTVRFRDFFAFRGFGGLVAYAALTGALGFVGIAVPVVGWVIQVIITLLLLPVPFLLLKGVGLGKALAQGVELVLAHIGAALAVFGIFAGLALASVITCGLALVVVAPAMLLVGAYLVQRWTGESVHG</sequence>
<dbReference type="Proteomes" id="UP001597338">
    <property type="component" value="Unassembled WGS sequence"/>
</dbReference>